<dbReference type="InterPro" id="IPR011527">
    <property type="entry name" value="ABC1_TM_dom"/>
</dbReference>
<feature type="transmembrane region" description="Helical" evidence="7">
    <location>
        <begin position="163"/>
        <end position="181"/>
    </location>
</feature>
<dbReference type="PROSITE" id="PS00211">
    <property type="entry name" value="ABC_TRANSPORTER_1"/>
    <property type="match status" value="1"/>
</dbReference>
<name>A0A7W5K583_9GAMM</name>
<dbReference type="InterPro" id="IPR027417">
    <property type="entry name" value="P-loop_NTPase"/>
</dbReference>
<feature type="transmembrane region" description="Helical" evidence="7">
    <location>
        <begin position="268"/>
        <end position="288"/>
    </location>
</feature>
<evidence type="ECO:0000256" key="2">
    <source>
        <dbReference type="ARBA" id="ARBA00022692"/>
    </source>
</evidence>
<dbReference type="SUPFAM" id="SSF52540">
    <property type="entry name" value="P-loop containing nucleoside triphosphate hydrolases"/>
    <property type="match status" value="1"/>
</dbReference>
<keyword evidence="11" id="KW-1185">Reference proteome</keyword>
<evidence type="ECO:0000259" key="8">
    <source>
        <dbReference type="PROSITE" id="PS50893"/>
    </source>
</evidence>
<dbReference type="InterPro" id="IPR017871">
    <property type="entry name" value="ABC_transporter-like_CS"/>
</dbReference>
<dbReference type="SUPFAM" id="SSF90123">
    <property type="entry name" value="ABC transporter transmembrane region"/>
    <property type="match status" value="1"/>
</dbReference>
<dbReference type="RefSeq" id="WP_183333297.1">
    <property type="nucleotide sequence ID" value="NZ_JACHZF010000023.1"/>
</dbReference>
<dbReference type="GO" id="GO:0005886">
    <property type="term" value="C:plasma membrane"/>
    <property type="evidence" value="ECO:0007669"/>
    <property type="project" value="UniProtKB-SubCell"/>
</dbReference>
<evidence type="ECO:0000259" key="9">
    <source>
        <dbReference type="PROSITE" id="PS50929"/>
    </source>
</evidence>
<dbReference type="FunFam" id="3.40.50.300:FF:000218">
    <property type="entry name" value="Multidrug ABC transporter ATP-binding protein"/>
    <property type="match status" value="1"/>
</dbReference>
<sequence length="626" mass="68978">MLRPLLRYFETLVNPYPEEAHGTPPRELFPFIRHFSRPVLPLLLVMSLLTALVSAAEVLFFSWMGELVDWLAGAEREGFFAEYGWRLAGMAALVVVVLPLLTLLQALVTHQSIFGNYPMIGRWLAHRHMLGQSLAFYQDEFAGRVSQKVMQTALAVRETVMKLMDLMVYVVVYLAGAMLLMGQAEPWLMLPLVVWLLGYGAIMGVFVPRLRAVSMAQADARAVMAGRIVDSYSNIQTIKLFADTRREQAYARDAMEPFMATVHRQMRLATGLTVTLTLLNSLLLAGVAAMAIGAWYLEAVSLGIIAVAIALVMRIRFMSNWILWEVASLFENIGTVQDGLNTIAREPAIQDAPGAPALSVPRGEIRFEALRFGYARPDGEGMRVFDGLDLTIAPGEKVGLIGRSGAGKSTLANLLLRFYDLEGGRILIDGQDIAGVTQESLRRKIGMVTQDTSLLHRSLRDNIRYGSPEASEAAIREAVRRAHADAFIDELVDLQGRCGLDAHVGERGVKLSGGQRQRIAIARVLLKNAPILVLDEATSALDSEVEAAIQEQLYALMAGKTVIAIAHRLSTIAMLDRLVVIDEGRIVETGTHRELLARDGLYAALWRRQSGGFLGLDIRDESTAEE</sequence>
<gene>
    <name evidence="10" type="ORF">BDK63_002973</name>
</gene>
<dbReference type="Pfam" id="PF00664">
    <property type="entry name" value="ABC_membrane"/>
    <property type="match status" value="1"/>
</dbReference>
<dbReference type="PANTHER" id="PTHR43394">
    <property type="entry name" value="ATP-DEPENDENT PERMEASE MDL1, MITOCHONDRIAL"/>
    <property type="match status" value="1"/>
</dbReference>
<keyword evidence="5 7" id="KW-1133">Transmembrane helix</keyword>
<dbReference type="GO" id="GO:0005524">
    <property type="term" value="F:ATP binding"/>
    <property type="evidence" value="ECO:0007669"/>
    <property type="project" value="UniProtKB-KW"/>
</dbReference>
<feature type="transmembrane region" description="Helical" evidence="7">
    <location>
        <begin position="187"/>
        <end position="207"/>
    </location>
</feature>
<evidence type="ECO:0000313" key="10">
    <source>
        <dbReference type="EMBL" id="MBB3332080.1"/>
    </source>
</evidence>
<keyword evidence="6 7" id="KW-0472">Membrane</keyword>
<dbReference type="InterPro" id="IPR039421">
    <property type="entry name" value="Type_1_exporter"/>
</dbReference>
<dbReference type="FunFam" id="1.20.1560.10:FF:000070">
    <property type="entry name" value="Multidrug ABC transporter ATP-binding protein"/>
    <property type="match status" value="1"/>
</dbReference>
<keyword evidence="2 7" id="KW-0812">Transmembrane</keyword>
<dbReference type="InterPro" id="IPR036640">
    <property type="entry name" value="ABC1_TM_sf"/>
</dbReference>
<dbReference type="AlphaFoldDB" id="A0A7W5K583"/>
<comment type="subcellular location">
    <subcellularLocation>
        <location evidence="1">Cell membrane</location>
        <topology evidence="1">Multi-pass membrane protein</topology>
    </subcellularLocation>
</comment>
<protein>
    <submittedName>
        <fullName evidence="10">ATP-binding cassette subfamily B multidrug efflux pump</fullName>
    </submittedName>
</protein>
<dbReference type="GO" id="GO:0015421">
    <property type="term" value="F:ABC-type oligopeptide transporter activity"/>
    <property type="evidence" value="ECO:0007669"/>
    <property type="project" value="TreeGrafter"/>
</dbReference>
<dbReference type="PROSITE" id="PS50893">
    <property type="entry name" value="ABC_TRANSPORTER_2"/>
    <property type="match status" value="1"/>
</dbReference>
<accession>A0A7W5K583</accession>
<evidence type="ECO:0000256" key="4">
    <source>
        <dbReference type="ARBA" id="ARBA00022840"/>
    </source>
</evidence>
<feature type="domain" description="ABC transporter" evidence="8">
    <location>
        <begin position="365"/>
        <end position="608"/>
    </location>
</feature>
<dbReference type="Gene3D" id="3.40.50.300">
    <property type="entry name" value="P-loop containing nucleotide triphosphate hydrolases"/>
    <property type="match status" value="1"/>
</dbReference>
<evidence type="ECO:0000256" key="1">
    <source>
        <dbReference type="ARBA" id="ARBA00004651"/>
    </source>
</evidence>
<evidence type="ECO:0000256" key="5">
    <source>
        <dbReference type="ARBA" id="ARBA00022989"/>
    </source>
</evidence>
<evidence type="ECO:0000256" key="3">
    <source>
        <dbReference type="ARBA" id="ARBA00022741"/>
    </source>
</evidence>
<reference evidence="10 11" key="1">
    <citation type="submission" date="2020-08" db="EMBL/GenBank/DDBJ databases">
        <title>Genomic Encyclopedia of Archaeal and Bacterial Type Strains, Phase II (KMG-II): from individual species to whole genera.</title>
        <authorList>
            <person name="Goeker M."/>
        </authorList>
    </citation>
    <scope>NUCLEOTIDE SEQUENCE [LARGE SCALE GENOMIC DNA]</scope>
    <source>
        <strain evidence="10 11">5AG</strain>
    </source>
</reference>
<evidence type="ECO:0000313" key="11">
    <source>
        <dbReference type="Proteomes" id="UP000553442"/>
    </source>
</evidence>
<feature type="transmembrane region" description="Helical" evidence="7">
    <location>
        <begin position="83"/>
        <end position="104"/>
    </location>
</feature>
<dbReference type="Gene3D" id="1.20.1560.10">
    <property type="entry name" value="ABC transporter type 1, transmembrane domain"/>
    <property type="match status" value="1"/>
</dbReference>
<keyword evidence="3" id="KW-0547">Nucleotide-binding</keyword>
<evidence type="ECO:0000256" key="6">
    <source>
        <dbReference type="ARBA" id="ARBA00023136"/>
    </source>
</evidence>
<dbReference type="InterPro" id="IPR003439">
    <property type="entry name" value="ABC_transporter-like_ATP-bd"/>
</dbReference>
<dbReference type="PANTHER" id="PTHR43394:SF1">
    <property type="entry name" value="ATP-BINDING CASSETTE SUB-FAMILY B MEMBER 10, MITOCHONDRIAL"/>
    <property type="match status" value="1"/>
</dbReference>
<proteinExistence type="predicted"/>
<dbReference type="SMART" id="SM00382">
    <property type="entry name" value="AAA"/>
    <property type="match status" value="1"/>
</dbReference>
<feature type="domain" description="ABC transmembrane type-1" evidence="9">
    <location>
        <begin position="44"/>
        <end position="331"/>
    </location>
</feature>
<dbReference type="EMBL" id="JACHZF010000023">
    <property type="protein sequence ID" value="MBB3332080.1"/>
    <property type="molecule type" value="Genomic_DNA"/>
</dbReference>
<dbReference type="PROSITE" id="PS50929">
    <property type="entry name" value="ABC_TM1F"/>
    <property type="match status" value="1"/>
</dbReference>
<feature type="transmembrane region" description="Helical" evidence="7">
    <location>
        <begin position="39"/>
        <end position="63"/>
    </location>
</feature>
<keyword evidence="4 10" id="KW-0067">ATP-binding</keyword>
<evidence type="ECO:0000256" key="7">
    <source>
        <dbReference type="SAM" id="Phobius"/>
    </source>
</evidence>
<dbReference type="GO" id="GO:0016887">
    <property type="term" value="F:ATP hydrolysis activity"/>
    <property type="evidence" value="ECO:0007669"/>
    <property type="project" value="InterPro"/>
</dbReference>
<dbReference type="Pfam" id="PF00005">
    <property type="entry name" value="ABC_tran"/>
    <property type="match status" value="1"/>
</dbReference>
<comment type="caution">
    <text evidence="10">The sequence shown here is derived from an EMBL/GenBank/DDBJ whole genome shotgun (WGS) entry which is preliminary data.</text>
</comment>
<feature type="transmembrane region" description="Helical" evidence="7">
    <location>
        <begin position="294"/>
        <end position="313"/>
    </location>
</feature>
<dbReference type="Proteomes" id="UP000553442">
    <property type="component" value="Unassembled WGS sequence"/>
</dbReference>
<dbReference type="InterPro" id="IPR003593">
    <property type="entry name" value="AAA+_ATPase"/>
</dbReference>
<organism evidence="10 11">
    <name type="scientific">Halomonas campaniensis</name>
    <dbReference type="NCBI Taxonomy" id="213554"/>
    <lineage>
        <taxon>Bacteria</taxon>
        <taxon>Pseudomonadati</taxon>
        <taxon>Pseudomonadota</taxon>
        <taxon>Gammaproteobacteria</taxon>
        <taxon>Oceanospirillales</taxon>
        <taxon>Halomonadaceae</taxon>
        <taxon>Halomonas</taxon>
    </lineage>
</organism>